<accession>A0A6B8RLU0</accession>
<feature type="domain" description="Spore germination GerAC-like C-terminal" evidence="1">
    <location>
        <begin position="53"/>
        <end position="210"/>
    </location>
</feature>
<dbReference type="GO" id="GO:0016020">
    <property type="term" value="C:membrane"/>
    <property type="evidence" value="ECO:0007669"/>
    <property type="project" value="InterPro"/>
</dbReference>
<dbReference type="InterPro" id="IPR008844">
    <property type="entry name" value="Spore_GerAC-like"/>
</dbReference>
<dbReference type="RefSeq" id="WP_155702382.1">
    <property type="nucleotide sequence ID" value="NZ_CP034235.1"/>
</dbReference>
<dbReference type="OrthoDB" id="2433998at2"/>
<evidence type="ECO:0000313" key="3">
    <source>
        <dbReference type="Proteomes" id="UP000426246"/>
    </source>
</evidence>
<reference evidence="3" key="1">
    <citation type="submission" date="2018-11" db="EMBL/GenBank/DDBJ databases">
        <title>Complete genome sequence of Paenibacillus sp. ML311-T8.</title>
        <authorList>
            <person name="Nam Y.-D."/>
            <person name="Kang J."/>
            <person name="Chung W.-H."/>
            <person name="Park Y.S."/>
        </authorList>
    </citation>
    <scope>NUCLEOTIDE SEQUENCE [LARGE SCALE GENOMIC DNA]</scope>
    <source>
        <strain evidence="3">ML311-T8</strain>
    </source>
</reference>
<name>A0A6B8RLU0_9BACL</name>
<keyword evidence="3" id="KW-1185">Reference proteome</keyword>
<organism evidence="2 3">
    <name type="scientific">Paenibacillus psychroresistens</name>
    <dbReference type="NCBI Taxonomy" id="1778678"/>
    <lineage>
        <taxon>Bacteria</taxon>
        <taxon>Bacillati</taxon>
        <taxon>Bacillota</taxon>
        <taxon>Bacilli</taxon>
        <taxon>Bacillales</taxon>
        <taxon>Paenibacillaceae</taxon>
        <taxon>Paenibacillus</taxon>
    </lineage>
</organism>
<sequence length="213" mass="24918">MYIDDMFSDLHQESTHLEAVPMSKFYARFYELGADPYLPILELKGDNITTERLALFDKKGMRSELEPEETSLFRLITQKPKRFYYELNGKDENDLMVTMIRDAKVRYILKEDPKPPKIKYDVRLSGIVAESGNEEVVDTSVYELVEEREIKLKVVRLLEKIQSAGLDPLGFGLHYLSYHWNPKGDWEAWQALYPQLKFEADVQVQLRSEGFVK</sequence>
<evidence type="ECO:0000313" key="2">
    <source>
        <dbReference type="EMBL" id="QGQ97280.1"/>
    </source>
</evidence>
<dbReference type="KEGG" id="ppsc:EHS13_21520"/>
<evidence type="ECO:0000259" key="1">
    <source>
        <dbReference type="Pfam" id="PF05504"/>
    </source>
</evidence>
<dbReference type="Pfam" id="PF05504">
    <property type="entry name" value="Spore_GerAC"/>
    <property type="match status" value="1"/>
</dbReference>
<dbReference type="Gene3D" id="3.30.300.210">
    <property type="entry name" value="Nutrient germinant receptor protein C, domain 3"/>
    <property type="match status" value="1"/>
</dbReference>
<dbReference type="GO" id="GO:0009847">
    <property type="term" value="P:spore germination"/>
    <property type="evidence" value="ECO:0007669"/>
    <property type="project" value="InterPro"/>
</dbReference>
<dbReference type="InterPro" id="IPR038501">
    <property type="entry name" value="Spore_GerAC_C_sf"/>
</dbReference>
<dbReference type="Proteomes" id="UP000426246">
    <property type="component" value="Chromosome"/>
</dbReference>
<dbReference type="AlphaFoldDB" id="A0A6B8RLU0"/>
<dbReference type="InterPro" id="IPR046953">
    <property type="entry name" value="Spore_GerAC-like_C"/>
</dbReference>
<dbReference type="PANTHER" id="PTHR35789:SF1">
    <property type="entry name" value="SPORE GERMINATION PROTEIN B3"/>
    <property type="match status" value="1"/>
</dbReference>
<dbReference type="PANTHER" id="PTHR35789">
    <property type="entry name" value="SPORE GERMINATION PROTEIN B3"/>
    <property type="match status" value="1"/>
</dbReference>
<dbReference type="EMBL" id="CP034235">
    <property type="protein sequence ID" value="QGQ97280.1"/>
    <property type="molecule type" value="Genomic_DNA"/>
</dbReference>
<proteinExistence type="predicted"/>
<gene>
    <name evidence="2" type="ORF">EHS13_21520</name>
</gene>
<protein>
    <recommendedName>
        <fullName evidence="1">Spore germination GerAC-like C-terminal domain-containing protein</fullName>
    </recommendedName>
</protein>